<accession>A0ABT0GFP7</accession>
<name>A0ABT0GFP7_9GAMM</name>
<reference evidence="2" key="1">
    <citation type="submission" date="2022-04" db="EMBL/GenBank/DDBJ databases">
        <title>Lysobacter sp. CAU 1642 isolated from sea sand.</title>
        <authorList>
            <person name="Kim W."/>
        </authorList>
    </citation>
    <scope>NUCLEOTIDE SEQUENCE</scope>
    <source>
        <strain evidence="2">CAU 1642</strain>
    </source>
</reference>
<dbReference type="SUPFAM" id="SSF50341">
    <property type="entry name" value="CheW-like"/>
    <property type="match status" value="1"/>
</dbReference>
<gene>
    <name evidence="2" type="ORF">M0G41_06745</name>
</gene>
<dbReference type="Pfam" id="PF01584">
    <property type="entry name" value="CheW"/>
    <property type="match status" value="1"/>
</dbReference>
<keyword evidence="3" id="KW-1185">Reference proteome</keyword>
<organism evidence="2 3">
    <name type="scientific">Pseudomarimonas salicorniae</name>
    <dbReference type="NCBI Taxonomy" id="2933270"/>
    <lineage>
        <taxon>Bacteria</taxon>
        <taxon>Pseudomonadati</taxon>
        <taxon>Pseudomonadota</taxon>
        <taxon>Gammaproteobacteria</taxon>
        <taxon>Lysobacterales</taxon>
        <taxon>Lysobacteraceae</taxon>
        <taxon>Pseudomarimonas</taxon>
    </lineage>
</organism>
<sequence>MASGHSEARNAGRGIQQLLQVSAGGRRCALPLGQVREVLRPLPLQPIPELPDYVAGLTVLRGHPVPVVDLSSWLGLARGEVGRWLHLVQGARRLALAVEAVDGVREIEGAEWEAMPCLLRDRDAESALSRFGEVDGQLLSLVEAARLLPETAWAKLEAAS</sequence>
<dbReference type="PROSITE" id="PS50851">
    <property type="entry name" value="CHEW"/>
    <property type="match status" value="1"/>
</dbReference>
<proteinExistence type="predicted"/>
<dbReference type="Proteomes" id="UP001431449">
    <property type="component" value="Unassembled WGS sequence"/>
</dbReference>
<dbReference type="InterPro" id="IPR039315">
    <property type="entry name" value="CheW"/>
</dbReference>
<evidence type="ECO:0000259" key="1">
    <source>
        <dbReference type="PROSITE" id="PS50851"/>
    </source>
</evidence>
<evidence type="ECO:0000313" key="2">
    <source>
        <dbReference type="EMBL" id="MCK7593364.1"/>
    </source>
</evidence>
<dbReference type="SMART" id="SM00260">
    <property type="entry name" value="CheW"/>
    <property type="match status" value="1"/>
</dbReference>
<feature type="domain" description="CheW-like" evidence="1">
    <location>
        <begin position="15"/>
        <end position="153"/>
    </location>
</feature>
<evidence type="ECO:0000313" key="3">
    <source>
        <dbReference type="Proteomes" id="UP001431449"/>
    </source>
</evidence>
<dbReference type="Gene3D" id="2.30.30.40">
    <property type="entry name" value="SH3 Domains"/>
    <property type="match status" value="1"/>
</dbReference>
<protein>
    <submittedName>
        <fullName evidence="2">Chemotaxis protein CheW</fullName>
    </submittedName>
</protein>
<dbReference type="InterPro" id="IPR036061">
    <property type="entry name" value="CheW-like_dom_sf"/>
</dbReference>
<dbReference type="PANTHER" id="PTHR22617">
    <property type="entry name" value="CHEMOTAXIS SENSOR HISTIDINE KINASE-RELATED"/>
    <property type="match status" value="1"/>
</dbReference>
<comment type="caution">
    <text evidence="2">The sequence shown here is derived from an EMBL/GenBank/DDBJ whole genome shotgun (WGS) entry which is preliminary data.</text>
</comment>
<dbReference type="EMBL" id="JALNMH010000004">
    <property type="protein sequence ID" value="MCK7593364.1"/>
    <property type="molecule type" value="Genomic_DNA"/>
</dbReference>
<dbReference type="RefSeq" id="WP_248206789.1">
    <property type="nucleotide sequence ID" value="NZ_JALNMH010000004.1"/>
</dbReference>
<dbReference type="InterPro" id="IPR002545">
    <property type="entry name" value="CheW-lke_dom"/>
</dbReference>
<dbReference type="Gene3D" id="2.40.50.180">
    <property type="entry name" value="CheA-289, Domain 4"/>
    <property type="match status" value="1"/>
</dbReference>
<dbReference type="PANTHER" id="PTHR22617:SF23">
    <property type="entry name" value="CHEMOTAXIS PROTEIN CHEW"/>
    <property type="match status" value="1"/>
</dbReference>